<evidence type="ECO:0000256" key="1">
    <source>
        <dbReference type="SAM" id="MobiDB-lite"/>
    </source>
</evidence>
<evidence type="ECO:0000313" key="2">
    <source>
        <dbReference type="EMBL" id="KAF2249198.1"/>
    </source>
</evidence>
<evidence type="ECO:0000313" key="3">
    <source>
        <dbReference type="Proteomes" id="UP000800094"/>
    </source>
</evidence>
<feature type="region of interest" description="Disordered" evidence="1">
    <location>
        <begin position="183"/>
        <end position="220"/>
    </location>
</feature>
<dbReference type="RefSeq" id="XP_033684202.1">
    <property type="nucleotide sequence ID" value="XM_033821963.1"/>
</dbReference>
<feature type="compositionally biased region" description="Low complexity" evidence="1">
    <location>
        <begin position="193"/>
        <end position="210"/>
    </location>
</feature>
<proteinExistence type="predicted"/>
<keyword evidence="3" id="KW-1185">Reference proteome</keyword>
<accession>A0A6A6IGP0</accession>
<dbReference type="EMBL" id="ML987195">
    <property type="protein sequence ID" value="KAF2249198.1"/>
    <property type="molecule type" value="Genomic_DNA"/>
</dbReference>
<dbReference type="GeneID" id="54575293"/>
<protein>
    <submittedName>
        <fullName evidence="2">Uncharacterized protein</fullName>
    </submittedName>
</protein>
<sequence length="260" mass="27310">MAILLGATRSAYTWDLPIGISLTTSTAPIVRIMRPERGHFADIPCLVGYLIHEQTLCDPLVEIDSSYVSFKNTTFSVTIPTTVGPSGKHYVLMARILNTDGSYYGSSLESDVFELTGANGTWAGYQTEGYTLWGDDGTACSGFACVKNCSDAAANRLGAQNTTDYENCANICPDVSIDFENSTRGGQPTASLTTPSPCAALPSTSATTTPDVTGIDSAPTVTRSRSAAAAAGTSAASTEREQLRPCLIGLISFATVYLIG</sequence>
<dbReference type="AlphaFoldDB" id="A0A6A6IGP0"/>
<organism evidence="2 3">
    <name type="scientific">Trematosphaeria pertusa</name>
    <dbReference type="NCBI Taxonomy" id="390896"/>
    <lineage>
        <taxon>Eukaryota</taxon>
        <taxon>Fungi</taxon>
        <taxon>Dikarya</taxon>
        <taxon>Ascomycota</taxon>
        <taxon>Pezizomycotina</taxon>
        <taxon>Dothideomycetes</taxon>
        <taxon>Pleosporomycetidae</taxon>
        <taxon>Pleosporales</taxon>
        <taxon>Massarineae</taxon>
        <taxon>Trematosphaeriaceae</taxon>
        <taxon>Trematosphaeria</taxon>
    </lineage>
</organism>
<dbReference type="Proteomes" id="UP000800094">
    <property type="component" value="Unassembled WGS sequence"/>
</dbReference>
<reference evidence="2" key="1">
    <citation type="journal article" date="2020" name="Stud. Mycol.">
        <title>101 Dothideomycetes genomes: a test case for predicting lifestyles and emergence of pathogens.</title>
        <authorList>
            <person name="Haridas S."/>
            <person name="Albert R."/>
            <person name="Binder M."/>
            <person name="Bloem J."/>
            <person name="Labutti K."/>
            <person name="Salamov A."/>
            <person name="Andreopoulos B."/>
            <person name="Baker S."/>
            <person name="Barry K."/>
            <person name="Bills G."/>
            <person name="Bluhm B."/>
            <person name="Cannon C."/>
            <person name="Castanera R."/>
            <person name="Culley D."/>
            <person name="Daum C."/>
            <person name="Ezra D."/>
            <person name="Gonzalez J."/>
            <person name="Henrissat B."/>
            <person name="Kuo A."/>
            <person name="Liang C."/>
            <person name="Lipzen A."/>
            <person name="Lutzoni F."/>
            <person name="Magnuson J."/>
            <person name="Mondo S."/>
            <person name="Nolan M."/>
            <person name="Ohm R."/>
            <person name="Pangilinan J."/>
            <person name="Park H.-J."/>
            <person name="Ramirez L."/>
            <person name="Alfaro M."/>
            <person name="Sun H."/>
            <person name="Tritt A."/>
            <person name="Yoshinaga Y."/>
            <person name="Zwiers L.-H."/>
            <person name="Turgeon B."/>
            <person name="Goodwin S."/>
            <person name="Spatafora J."/>
            <person name="Crous P."/>
            <person name="Grigoriev I."/>
        </authorList>
    </citation>
    <scope>NUCLEOTIDE SEQUENCE</scope>
    <source>
        <strain evidence="2">CBS 122368</strain>
    </source>
</reference>
<dbReference type="OrthoDB" id="5076485at2759"/>
<gene>
    <name evidence="2" type="ORF">BU26DRAFT_314440</name>
</gene>
<name>A0A6A6IGP0_9PLEO</name>
<feature type="compositionally biased region" description="Polar residues" evidence="1">
    <location>
        <begin position="183"/>
        <end position="192"/>
    </location>
</feature>